<evidence type="ECO:0000259" key="1">
    <source>
        <dbReference type="Pfam" id="PF06985"/>
    </source>
</evidence>
<dbReference type="GeneID" id="63832780"/>
<reference evidence="2" key="1">
    <citation type="journal article" date="2020" name="Phytopathology">
        <title>Genome sequence of the chestnut blight fungus Cryphonectria parasitica EP155: A fundamental resource for an archetypical invasive plant pathogen.</title>
        <authorList>
            <person name="Crouch J.A."/>
            <person name="Dawe A."/>
            <person name="Aerts A."/>
            <person name="Barry K."/>
            <person name="Churchill A.C.L."/>
            <person name="Grimwood J."/>
            <person name="Hillman B."/>
            <person name="Milgroom M.G."/>
            <person name="Pangilinan J."/>
            <person name="Smith M."/>
            <person name="Salamov A."/>
            <person name="Schmutz J."/>
            <person name="Yadav J."/>
            <person name="Grigoriev I.V."/>
            <person name="Nuss D."/>
        </authorList>
    </citation>
    <scope>NUCLEOTIDE SEQUENCE</scope>
    <source>
        <strain evidence="2">EP155</strain>
    </source>
</reference>
<feature type="domain" description="Heterokaryon incompatibility" evidence="1">
    <location>
        <begin position="43"/>
        <end position="194"/>
    </location>
</feature>
<proteinExistence type="predicted"/>
<evidence type="ECO:0000313" key="3">
    <source>
        <dbReference type="Proteomes" id="UP000803844"/>
    </source>
</evidence>
<dbReference type="RefSeq" id="XP_040775845.1">
    <property type="nucleotide sequence ID" value="XM_040915651.1"/>
</dbReference>
<name>A0A9P5CMY6_CRYP1</name>
<organism evidence="2 3">
    <name type="scientific">Cryphonectria parasitica (strain ATCC 38755 / EP155)</name>
    <dbReference type="NCBI Taxonomy" id="660469"/>
    <lineage>
        <taxon>Eukaryota</taxon>
        <taxon>Fungi</taxon>
        <taxon>Dikarya</taxon>
        <taxon>Ascomycota</taxon>
        <taxon>Pezizomycotina</taxon>
        <taxon>Sordariomycetes</taxon>
        <taxon>Sordariomycetidae</taxon>
        <taxon>Diaporthales</taxon>
        <taxon>Cryphonectriaceae</taxon>
        <taxon>Cryphonectria-Endothia species complex</taxon>
        <taxon>Cryphonectria</taxon>
    </lineage>
</organism>
<dbReference type="PANTHER" id="PTHR33112">
    <property type="entry name" value="DOMAIN PROTEIN, PUTATIVE-RELATED"/>
    <property type="match status" value="1"/>
</dbReference>
<evidence type="ECO:0000313" key="2">
    <source>
        <dbReference type="EMBL" id="KAF3764884.1"/>
    </source>
</evidence>
<feature type="non-terminal residue" evidence="2">
    <location>
        <position position="1"/>
    </location>
</feature>
<dbReference type="EMBL" id="MU032348">
    <property type="protein sequence ID" value="KAF3764884.1"/>
    <property type="molecule type" value="Genomic_DNA"/>
</dbReference>
<comment type="caution">
    <text evidence="2">The sequence shown here is derived from an EMBL/GenBank/DDBJ whole genome shotgun (WGS) entry which is preliminary data.</text>
</comment>
<dbReference type="InterPro" id="IPR010730">
    <property type="entry name" value="HET"/>
</dbReference>
<protein>
    <submittedName>
        <fullName evidence="2">HET-domain-containing protein</fullName>
    </submittedName>
</protein>
<gene>
    <name evidence="2" type="ORF">M406DRAFT_223435</name>
</gene>
<sequence>WLAWCEGNHDGCRVAIGMQPSHPIRLVDCKARSLVQHDGKAPYVALSYVWGKHTEESTEKQKEGANSPDFERGKLPENITAVIEDAMVVTQQLGYQLLWVDRYCIDQEDRISADQQINQMDRIYNGAEITLVAAAGEDGNYGLAGVNREFFARLESSRIETGPDGAVLMSITSGSSTFSFEYQKWSTRGWTFQEALLSRRCLVFTENWIFFQC</sequence>
<dbReference type="OrthoDB" id="5428863at2759"/>
<dbReference type="Proteomes" id="UP000803844">
    <property type="component" value="Unassembled WGS sequence"/>
</dbReference>
<accession>A0A9P5CMY6</accession>
<feature type="non-terminal residue" evidence="2">
    <location>
        <position position="213"/>
    </location>
</feature>
<dbReference type="PANTHER" id="PTHR33112:SF1">
    <property type="entry name" value="HETEROKARYON INCOMPATIBILITY DOMAIN-CONTAINING PROTEIN"/>
    <property type="match status" value="1"/>
</dbReference>
<dbReference type="AlphaFoldDB" id="A0A9P5CMY6"/>
<keyword evidence="3" id="KW-1185">Reference proteome</keyword>
<dbReference type="Pfam" id="PF06985">
    <property type="entry name" value="HET"/>
    <property type="match status" value="1"/>
</dbReference>